<dbReference type="GO" id="GO:0030288">
    <property type="term" value="C:outer membrane-bounded periplasmic space"/>
    <property type="evidence" value="ECO:0007669"/>
    <property type="project" value="TreeGrafter"/>
</dbReference>
<dbReference type="SMART" id="SM00646">
    <property type="entry name" value="Ami_3"/>
    <property type="match status" value="1"/>
</dbReference>
<feature type="signal peptide" evidence="3">
    <location>
        <begin position="1"/>
        <end position="39"/>
    </location>
</feature>
<feature type="region of interest" description="Disordered" evidence="2">
    <location>
        <begin position="39"/>
        <end position="108"/>
    </location>
</feature>
<keyword evidence="6" id="KW-1185">Reference proteome</keyword>
<protein>
    <recommendedName>
        <fullName evidence="4">MurNAc-LAA domain-containing protein</fullName>
    </recommendedName>
</protein>
<evidence type="ECO:0000313" key="6">
    <source>
        <dbReference type="Proteomes" id="UP000444980"/>
    </source>
</evidence>
<feature type="chain" id="PRO_5029591203" description="MurNAc-LAA domain-containing protein" evidence="3">
    <location>
        <begin position="40"/>
        <end position="364"/>
    </location>
</feature>
<dbReference type="SUPFAM" id="SSF53187">
    <property type="entry name" value="Zn-dependent exopeptidases"/>
    <property type="match status" value="1"/>
</dbReference>
<evidence type="ECO:0000256" key="3">
    <source>
        <dbReference type="SAM" id="SignalP"/>
    </source>
</evidence>
<keyword evidence="3" id="KW-0732">Signal</keyword>
<dbReference type="Proteomes" id="UP000444980">
    <property type="component" value="Unassembled WGS sequence"/>
</dbReference>
<dbReference type="InterPro" id="IPR002508">
    <property type="entry name" value="MurNAc-LAA_cat"/>
</dbReference>
<reference evidence="6" key="1">
    <citation type="submission" date="2019-06" db="EMBL/GenBank/DDBJ databases">
        <title>Gordonia isolated from sludge of a wastewater treatment plant.</title>
        <authorList>
            <person name="Tamura T."/>
            <person name="Aoyama K."/>
            <person name="Kang Y."/>
            <person name="Saito S."/>
            <person name="Akiyama N."/>
            <person name="Yazawa K."/>
            <person name="Gonoi T."/>
            <person name="Mikami Y."/>
        </authorList>
    </citation>
    <scope>NUCLEOTIDE SEQUENCE [LARGE SCALE GENOMIC DNA]</scope>
    <source>
        <strain evidence="6">NBRC 107697</strain>
    </source>
</reference>
<feature type="domain" description="MurNAc-LAA" evidence="4">
    <location>
        <begin position="153"/>
        <end position="284"/>
    </location>
</feature>
<dbReference type="PANTHER" id="PTHR30404">
    <property type="entry name" value="N-ACETYLMURAMOYL-L-ALANINE AMIDASE"/>
    <property type="match status" value="1"/>
</dbReference>
<dbReference type="InterPro" id="IPR050695">
    <property type="entry name" value="N-acetylmuramoyl_amidase_3"/>
</dbReference>
<evidence type="ECO:0000256" key="1">
    <source>
        <dbReference type="ARBA" id="ARBA00022801"/>
    </source>
</evidence>
<dbReference type="PANTHER" id="PTHR30404:SF0">
    <property type="entry name" value="N-ACETYLMURAMOYL-L-ALANINE AMIDASE AMIC"/>
    <property type="match status" value="1"/>
</dbReference>
<keyword evidence="1" id="KW-0378">Hydrolase</keyword>
<gene>
    <name evidence="5" type="ORF">nbrc107697_28890</name>
</gene>
<accession>A0A7I9V1B0</accession>
<dbReference type="AlphaFoldDB" id="A0A7I9V1B0"/>
<organism evidence="5 6">
    <name type="scientific">Gordonia crocea</name>
    <dbReference type="NCBI Taxonomy" id="589162"/>
    <lineage>
        <taxon>Bacteria</taxon>
        <taxon>Bacillati</taxon>
        <taxon>Actinomycetota</taxon>
        <taxon>Actinomycetes</taxon>
        <taxon>Mycobacteriales</taxon>
        <taxon>Gordoniaceae</taxon>
        <taxon>Gordonia</taxon>
    </lineage>
</organism>
<dbReference type="EMBL" id="BJOU01000011">
    <property type="protein sequence ID" value="GED98850.1"/>
    <property type="molecule type" value="Genomic_DNA"/>
</dbReference>
<evidence type="ECO:0000259" key="4">
    <source>
        <dbReference type="SMART" id="SM00646"/>
    </source>
</evidence>
<dbReference type="Gene3D" id="3.40.630.40">
    <property type="entry name" value="Zn-dependent exopeptidases"/>
    <property type="match status" value="1"/>
</dbReference>
<feature type="compositionally biased region" description="Pro residues" evidence="2">
    <location>
        <begin position="43"/>
        <end position="59"/>
    </location>
</feature>
<dbReference type="GO" id="GO:0009253">
    <property type="term" value="P:peptidoglycan catabolic process"/>
    <property type="evidence" value="ECO:0007669"/>
    <property type="project" value="InterPro"/>
</dbReference>
<proteinExistence type="predicted"/>
<dbReference type="CDD" id="cd02696">
    <property type="entry name" value="MurNAc-LAA"/>
    <property type="match status" value="1"/>
</dbReference>
<dbReference type="Pfam" id="PF01520">
    <property type="entry name" value="Amidase_3"/>
    <property type="match status" value="1"/>
</dbReference>
<evidence type="ECO:0000256" key="2">
    <source>
        <dbReference type="SAM" id="MobiDB-lite"/>
    </source>
</evidence>
<comment type="caution">
    <text evidence="5">The sequence shown here is derived from an EMBL/GenBank/DDBJ whole genome shotgun (WGS) entry which is preliminary data.</text>
</comment>
<name>A0A7I9V1B0_9ACTN</name>
<evidence type="ECO:0000313" key="5">
    <source>
        <dbReference type="EMBL" id="GED98850.1"/>
    </source>
</evidence>
<sequence>MTSGVWHPEGLSEMRKTMTSVALFVAASASIAVSAPTHAAPRPAAPAPAAPAPAAPAPAVPGAKQLSGKTVFLDPGHQGSAAGHSLNKQVPDGRGGRKPCQTSGATGVNGVKEHTVNWQVAQLVKGALESQGARVVLSRNDDTGWGGCIDERAAAANRSGANLAISIHADSSSQGSDPGKRGFHLIVPKLPVPDKKADAVQRGEGRKASTVMRDAFKKAGFTPSNYVGANDGIQERSDIAGPNTTHVPLVFVEMGNLSNPTEAQALAAHDSQIKYATAVTDGALNYLTGSSAGTGLLGKVGDGPAAPDGSGLAGLLPGVQQMMRSGDLGGITSFLTGPAADAGSEVLKAMLAVVYGLFGGKLPI</sequence>
<dbReference type="GO" id="GO:0008745">
    <property type="term" value="F:N-acetylmuramoyl-L-alanine amidase activity"/>
    <property type="evidence" value="ECO:0007669"/>
    <property type="project" value="InterPro"/>
</dbReference>